<feature type="compositionally biased region" description="Polar residues" evidence="1">
    <location>
        <begin position="1195"/>
        <end position="1213"/>
    </location>
</feature>
<proteinExistence type="predicted"/>
<dbReference type="OrthoDB" id="6512834at2759"/>
<dbReference type="EMBL" id="CAJOBC010005223">
    <property type="protein sequence ID" value="CAF3856258.1"/>
    <property type="molecule type" value="Genomic_DNA"/>
</dbReference>
<evidence type="ECO:0000256" key="1">
    <source>
        <dbReference type="SAM" id="MobiDB-lite"/>
    </source>
</evidence>
<comment type="caution">
    <text evidence="2">The sequence shown here is derived from an EMBL/GenBank/DDBJ whole genome shotgun (WGS) entry which is preliminary data.</text>
</comment>
<gene>
    <name evidence="2" type="ORF">GPM918_LOCUS18243</name>
    <name evidence="3" type="ORF">SRO942_LOCUS18243</name>
</gene>
<evidence type="ECO:0000313" key="2">
    <source>
        <dbReference type="EMBL" id="CAF1090696.1"/>
    </source>
</evidence>
<evidence type="ECO:0000313" key="3">
    <source>
        <dbReference type="EMBL" id="CAF3856258.1"/>
    </source>
</evidence>
<dbReference type="AlphaFoldDB" id="A0A814NEZ6"/>
<keyword evidence="4" id="KW-1185">Reference proteome</keyword>
<dbReference type="Proteomes" id="UP000663829">
    <property type="component" value="Unassembled WGS sequence"/>
</dbReference>
<feature type="region of interest" description="Disordered" evidence="1">
    <location>
        <begin position="1195"/>
        <end position="1220"/>
    </location>
</feature>
<feature type="region of interest" description="Disordered" evidence="1">
    <location>
        <begin position="1154"/>
        <end position="1178"/>
    </location>
</feature>
<sequence length="1250" mass="145303">MNIQYTNDFRSIPPLLPPPLAQIPGTYSMDDFQKQFVAFLLELREEHLLPLNITTIITNKFVQLLAIVSTLISQKANDDQTDKNDNRFKLDSVSQIINDATDVVQRTTRNESQFIKMCEKFFDYLPPKEIVLFSSTPPPSVQRSTTTKVSKAKDVAYYIPIRESLTQVLSKDDMMQLLIDKIKQEEEQKIKDDDLMYSYRDGDYGKDVKNDTFLLQLYTDSDIPDLFRSTLQSIMLLAIIHTEHLKNDEYAQRFYQALSDDLNHLQNVGLSIDAFSSRISFTFTTIAADNLAAHEVAGFQQSFSNGFFCRRCLIKYNLRTLPLTDTSFLPRTEQQHQRVIEEIKNQNLSSLNGVNGESHFKELIRFHPTKSFPGDAMHDFCEGTIPMIMMSMLKEASRRKLLTYLKIEERTLNFTYGQHDKSDKPPTIQIKHMNKERLIGSASQKLLLFRLFPIIFYDVIDQPDTFKIYIVLREMVEIILALPIRRSWLPHLKTLSTHFHSLLSHYLPDKMPPKVHFCCEYFSIIRNFGPPVRYWCMRYEGRHLYFKKLALRTSNFRNITKTLSTRNQLRHCSTLSKCRFFKLNDETAGAKTVKIMNYDGEIKKLLNTKFNIDCSQHGAILECTTLIKNHAHYKQYSVIVYKIIHEEDVPLFFIIHHIIKVNTNWIFIIEDLTTHSFNEQLCSYRLESTGRYEIAYPENLNYFHKLLDLYDVKENQIDGETLEMMSTIPLISHIIPKYKDQLKFLSEREPLFSSSVTTVTTNDTLLSNILNDLPSFSASSVILPTTTSYSHHLLSNFKEPLSKEEHINALLDDMDDVRINDNDSFLQQMTTMTGSLIHEKKRKITLPENYPMPALPSIIEQAIETGDFRKFDNYCNYRSVVVDAIFHDLHHKYELLYPEKRDYDNVQSWKNSLQTKFKKGRKPLALMNEEVKRAITKYSHVQSGRKIKKQTTEEAERQTDRFVVIQNIEDEDDVQGNIEFMREELSKESPDIDRLRRSWRITLKARRDFVSQNKSIDILKEYPGYRLPNLEPSSPYPCLTYTDHTINVMLDRQVICSETRIDQAIALWMATYHIFEIKFQHHNRAARLLYCMILKDKSFATSTVRQLLNELNINIEVNVPKITTSQKQDLSTCPIAKVVPDSFEETGSINNIINERQQQNATDENVENDNSNDMNETENTAPLRASVSSLDSITPTTVSTSVQNPVSTNNKQPCKNKRKQITNSLDDLTNVNYDETNTTVTLRSSKRRKI</sequence>
<feature type="compositionally biased region" description="Polar residues" evidence="1">
    <location>
        <begin position="1155"/>
        <end position="1178"/>
    </location>
</feature>
<reference evidence="2" key="1">
    <citation type="submission" date="2021-02" db="EMBL/GenBank/DDBJ databases">
        <authorList>
            <person name="Nowell W R."/>
        </authorList>
    </citation>
    <scope>NUCLEOTIDE SEQUENCE</scope>
</reference>
<protein>
    <submittedName>
        <fullName evidence="2">Uncharacterized protein</fullName>
    </submittedName>
</protein>
<name>A0A814NEZ6_9BILA</name>
<evidence type="ECO:0000313" key="4">
    <source>
        <dbReference type="Proteomes" id="UP000663829"/>
    </source>
</evidence>
<accession>A0A814NEZ6</accession>
<organism evidence="2 4">
    <name type="scientific">Didymodactylos carnosus</name>
    <dbReference type="NCBI Taxonomy" id="1234261"/>
    <lineage>
        <taxon>Eukaryota</taxon>
        <taxon>Metazoa</taxon>
        <taxon>Spiralia</taxon>
        <taxon>Gnathifera</taxon>
        <taxon>Rotifera</taxon>
        <taxon>Eurotatoria</taxon>
        <taxon>Bdelloidea</taxon>
        <taxon>Philodinida</taxon>
        <taxon>Philodinidae</taxon>
        <taxon>Didymodactylos</taxon>
    </lineage>
</organism>
<dbReference type="EMBL" id="CAJNOQ010005222">
    <property type="protein sequence ID" value="CAF1090696.1"/>
    <property type="molecule type" value="Genomic_DNA"/>
</dbReference>
<dbReference type="Proteomes" id="UP000681722">
    <property type="component" value="Unassembled WGS sequence"/>
</dbReference>